<evidence type="ECO:0000256" key="1">
    <source>
        <dbReference type="ARBA" id="ARBA00004141"/>
    </source>
</evidence>
<keyword evidence="4 7" id="KW-1133">Transmembrane helix</keyword>
<feature type="transmembrane region" description="Helical" evidence="7">
    <location>
        <begin position="295"/>
        <end position="315"/>
    </location>
</feature>
<dbReference type="PANTHER" id="PTHR43791">
    <property type="entry name" value="PERMEASE-RELATED"/>
    <property type="match status" value="1"/>
</dbReference>
<dbReference type="STRING" id="246409.I1CAZ8"/>
<proteinExistence type="predicted"/>
<dbReference type="GO" id="GO:0022857">
    <property type="term" value="F:transmembrane transporter activity"/>
    <property type="evidence" value="ECO:0007669"/>
    <property type="project" value="InterPro"/>
</dbReference>
<dbReference type="InterPro" id="IPR036259">
    <property type="entry name" value="MFS_trans_sf"/>
</dbReference>
<protein>
    <recommendedName>
        <fullName evidence="10">Major facilitator superfamily (MFS) profile domain-containing protein</fullName>
    </recommendedName>
</protein>
<dbReference type="InterPro" id="IPR011701">
    <property type="entry name" value="MFS"/>
</dbReference>
<evidence type="ECO:0000313" key="9">
    <source>
        <dbReference type="Proteomes" id="UP000009138"/>
    </source>
</evidence>
<dbReference type="Gene3D" id="1.20.1250.20">
    <property type="entry name" value="MFS general substrate transporter like domains"/>
    <property type="match status" value="2"/>
</dbReference>
<evidence type="ECO:0000256" key="7">
    <source>
        <dbReference type="SAM" id="Phobius"/>
    </source>
</evidence>
<dbReference type="FunFam" id="1.20.1250.20:FF:000013">
    <property type="entry name" value="MFS general substrate transporter"/>
    <property type="match status" value="1"/>
</dbReference>
<feature type="transmembrane region" description="Helical" evidence="7">
    <location>
        <begin position="131"/>
        <end position="150"/>
    </location>
</feature>
<dbReference type="AlphaFoldDB" id="I1CAZ8"/>
<evidence type="ECO:0008006" key="10">
    <source>
        <dbReference type="Google" id="ProtNLM"/>
    </source>
</evidence>
<comment type="subcellular location">
    <subcellularLocation>
        <location evidence="1">Membrane</location>
        <topology evidence="1">Multi-pass membrane protein</topology>
    </subcellularLocation>
</comment>
<feature type="transmembrane region" description="Helical" evidence="7">
    <location>
        <begin position="384"/>
        <end position="408"/>
    </location>
</feature>
<keyword evidence="3 7" id="KW-0812">Transmembrane</keyword>
<dbReference type="EMBL" id="CH476739">
    <property type="protein sequence ID" value="EIE85628.1"/>
    <property type="molecule type" value="Genomic_DNA"/>
</dbReference>
<keyword evidence="2" id="KW-0813">Transport</keyword>
<gene>
    <name evidence="8" type="ORF">RO3G_10338</name>
</gene>
<organism evidence="8 9">
    <name type="scientific">Rhizopus delemar (strain RA 99-880 / ATCC MYA-4621 / FGSC 9543 / NRRL 43880)</name>
    <name type="common">Mucormycosis agent</name>
    <name type="synonym">Rhizopus arrhizus var. delemar</name>
    <dbReference type="NCBI Taxonomy" id="246409"/>
    <lineage>
        <taxon>Eukaryota</taxon>
        <taxon>Fungi</taxon>
        <taxon>Fungi incertae sedis</taxon>
        <taxon>Mucoromycota</taxon>
        <taxon>Mucoromycotina</taxon>
        <taxon>Mucoromycetes</taxon>
        <taxon>Mucorales</taxon>
        <taxon>Mucorineae</taxon>
        <taxon>Rhizopodaceae</taxon>
        <taxon>Rhizopus</taxon>
    </lineage>
</organism>
<feature type="transmembrane region" description="Helical" evidence="7">
    <location>
        <begin position="271"/>
        <end position="288"/>
    </location>
</feature>
<dbReference type="RefSeq" id="XP_067521024.1">
    <property type="nucleotide sequence ID" value="XM_067664923.1"/>
</dbReference>
<dbReference type="Proteomes" id="UP000009138">
    <property type="component" value="Unassembled WGS sequence"/>
</dbReference>
<dbReference type="GeneID" id="93617304"/>
<feature type="transmembrane region" description="Helical" evidence="7">
    <location>
        <begin position="356"/>
        <end position="378"/>
    </location>
</feature>
<name>I1CAZ8_RHIO9</name>
<evidence type="ECO:0000256" key="6">
    <source>
        <dbReference type="SAM" id="MobiDB-lite"/>
    </source>
</evidence>
<dbReference type="PANTHER" id="PTHR43791:SF36">
    <property type="entry name" value="TRANSPORTER, PUTATIVE (AFU_ORTHOLOGUE AFUA_6G08340)-RELATED"/>
    <property type="match status" value="1"/>
</dbReference>
<feature type="transmembrane region" description="Helical" evidence="7">
    <location>
        <begin position="321"/>
        <end position="344"/>
    </location>
</feature>
<feature type="transmembrane region" description="Helical" evidence="7">
    <location>
        <begin position="100"/>
        <end position="119"/>
    </location>
</feature>
<reference evidence="8 9" key="1">
    <citation type="journal article" date="2009" name="PLoS Genet.">
        <title>Genomic analysis of the basal lineage fungus Rhizopus oryzae reveals a whole-genome duplication.</title>
        <authorList>
            <person name="Ma L.-J."/>
            <person name="Ibrahim A.S."/>
            <person name="Skory C."/>
            <person name="Grabherr M.G."/>
            <person name="Burger G."/>
            <person name="Butler M."/>
            <person name="Elias M."/>
            <person name="Idnurm A."/>
            <person name="Lang B.F."/>
            <person name="Sone T."/>
            <person name="Abe A."/>
            <person name="Calvo S.E."/>
            <person name="Corrochano L.M."/>
            <person name="Engels R."/>
            <person name="Fu J."/>
            <person name="Hansberg W."/>
            <person name="Kim J.-M."/>
            <person name="Kodira C.D."/>
            <person name="Koehrsen M.J."/>
            <person name="Liu B."/>
            <person name="Miranda-Saavedra D."/>
            <person name="O'Leary S."/>
            <person name="Ortiz-Castellanos L."/>
            <person name="Poulter R."/>
            <person name="Rodriguez-Romero J."/>
            <person name="Ruiz-Herrera J."/>
            <person name="Shen Y.-Q."/>
            <person name="Zeng Q."/>
            <person name="Galagan J."/>
            <person name="Birren B.W."/>
            <person name="Cuomo C.A."/>
            <person name="Wickes B.L."/>
        </authorList>
    </citation>
    <scope>NUCLEOTIDE SEQUENCE [LARGE SCALE GENOMIC DNA]</scope>
    <source>
        <strain evidence="9">RA 99-880 / ATCC MYA-4621 / FGSC 9543 / NRRL 43880</strain>
    </source>
</reference>
<keyword evidence="5 7" id="KW-0472">Membrane</keyword>
<dbReference type="eggNOG" id="KOG2533">
    <property type="taxonomic scope" value="Eukaryota"/>
</dbReference>
<evidence type="ECO:0000256" key="2">
    <source>
        <dbReference type="ARBA" id="ARBA00022448"/>
    </source>
</evidence>
<keyword evidence="9" id="KW-1185">Reference proteome</keyword>
<feature type="transmembrane region" description="Helical" evidence="7">
    <location>
        <begin position="231"/>
        <end position="251"/>
    </location>
</feature>
<accession>I1CAZ8</accession>
<evidence type="ECO:0000256" key="3">
    <source>
        <dbReference type="ARBA" id="ARBA00022692"/>
    </source>
</evidence>
<feature type="compositionally biased region" description="Basic and acidic residues" evidence="6">
    <location>
        <begin position="14"/>
        <end position="25"/>
    </location>
</feature>
<feature type="region of interest" description="Disordered" evidence="6">
    <location>
        <begin position="1"/>
        <end position="27"/>
    </location>
</feature>
<evidence type="ECO:0000313" key="8">
    <source>
        <dbReference type="EMBL" id="EIE85628.1"/>
    </source>
</evidence>
<dbReference type="InParanoid" id="I1CAZ8"/>
<evidence type="ECO:0000256" key="4">
    <source>
        <dbReference type="ARBA" id="ARBA00022989"/>
    </source>
</evidence>
<evidence type="ECO:0000256" key="5">
    <source>
        <dbReference type="ARBA" id="ARBA00023136"/>
    </source>
</evidence>
<dbReference type="VEuPathDB" id="FungiDB:RO3G_10338"/>
<dbReference type="Pfam" id="PF07690">
    <property type="entry name" value="MFS_1"/>
    <property type="match status" value="1"/>
</dbReference>
<dbReference type="GO" id="GO:0016020">
    <property type="term" value="C:membrane"/>
    <property type="evidence" value="ECO:0007669"/>
    <property type="project" value="UniProtKB-SubCell"/>
</dbReference>
<dbReference type="OMA" id="HSWSWAQ"/>
<feature type="compositionally biased region" description="Polar residues" evidence="6">
    <location>
        <begin position="1"/>
        <end position="11"/>
    </location>
</feature>
<feature type="transmembrane region" description="Helical" evidence="7">
    <location>
        <begin position="162"/>
        <end position="182"/>
    </location>
</feature>
<dbReference type="SUPFAM" id="SSF103473">
    <property type="entry name" value="MFS general substrate transporter"/>
    <property type="match status" value="1"/>
</dbReference>
<dbReference type="OrthoDB" id="2985014at2759"/>
<sequence length="447" mass="49438">MTSEKVPSSPSIHLAEKPSDSKDNNNDASFVEELENLSSERKALTSKLIRSNIGNAKLGGLETDLNMSKSDYKWSLSIFYFSYVIFDLPSNIIMRRWRPSYWLGILMFLWGTVATAMAASKNFASIASARFFIGVFEAGAFGGLIAYGISQISNDSLKTWQWLFIIEGVPTVVLAVFTAWYLPNSPETAKFLSDEEREFASNRLAEDAGASYDHSWSWSQVVSVFTDWKTYIYMAIYITGTSALQGVTLFLPSIIADMGTWSTASAQAMTTPPYFLAFLVTVVIGWSSDKYFERAYHMICTNIFALLGFLLLMFLPTSNVAGNYIAACIVTIGVYANVAVKVAWFNNNFGGLTRRAVASAAIVSVGTIGGAIGGQIYYDPPKYFGGNVIAFSCMAAQTILVILLRILLARENKRRTFLTDSQKEKEIEKHGGADLVGDRHPSFRYVL</sequence>